<feature type="compositionally biased region" description="Low complexity" evidence="5">
    <location>
        <begin position="284"/>
        <end position="298"/>
    </location>
</feature>
<keyword evidence="2" id="KW-0805">Transcription regulation</keyword>
<organism evidence="8 9">
    <name type="scientific">Gemmata massiliana</name>
    <dbReference type="NCBI Taxonomy" id="1210884"/>
    <lineage>
        <taxon>Bacteria</taxon>
        <taxon>Pseudomonadati</taxon>
        <taxon>Planctomycetota</taxon>
        <taxon>Planctomycetia</taxon>
        <taxon>Gemmatales</taxon>
        <taxon>Gemmataceae</taxon>
        <taxon>Gemmata</taxon>
    </lineage>
</organism>
<feature type="domain" description="RNA polymerase sigma-70 region 2" evidence="6">
    <location>
        <begin position="40"/>
        <end position="106"/>
    </location>
</feature>
<feature type="region of interest" description="Disordered" evidence="5">
    <location>
        <begin position="282"/>
        <end position="307"/>
    </location>
</feature>
<dbReference type="SUPFAM" id="SSF88659">
    <property type="entry name" value="Sigma3 and sigma4 domains of RNA polymerase sigma factors"/>
    <property type="match status" value="1"/>
</dbReference>
<evidence type="ECO:0008006" key="10">
    <source>
        <dbReference type="Google" id="ProtNLM"/>
    </source>
</evidence>
<dbReference type="Pfam" id="PF08281">
    <property type="entry name" value="Sigma70_r4_2"/>
    <property type="match status" value="1"/>
</dbReference>
<dbReference type="GO" id="GO:0003677">
    <property type="term" value="F:DNA binding"/>
    <property type="evidence" value="ECO:0007669"/>
    <property type="project" value="InterPro"/>
</dbReference>
<dbReference type="AlphaFoldDB" id="A0A6P2D181"/>
<dbReference type="InterPro" id="IPR014284">
    <property type="entry name" value="RNA_pol_sigma-70_dom"/>
</dbReference>
<keyword evidence="9" id="KW-1185">Reference proteome</keyword>
<evidence type="ECO:0000256" key="3">
    <source>
        <dbReference type="ARBA" id="ARBA00023082"/>
    </source>
</evidence>
<dbReference type="GO" id="GO:0016987">
    <property type="term" value="F:sigma factor activity"/>
    <property type="evidence" value="ECO:0007669"/>
    <property type="project" value="UniProtKB-KW"/>
</dbReference>
<comment type="similarity">
    <text evidence="1">Belongs to the sigma-70 factor family. ECF subfamily.</text>
</comment>
<dbReference type="InterPro" id="IPR013249">
    <property type="entry name" value="RNA_pol_sigma70_r4_t2"/>
</dbReference>
<gene>
    <name evidence="8" type="ORF">SOIL9_26160</name>
</gene>
<evidence type="ECO:0000313" key="8">
    <source>
        <dbReference type="EMBL" id="VTR95098.1"/>
    </source>
</evidence>
<dbReference type="InterPro" id="IPR036388">
    <property type="entry name" value="WH-like_DNA-bd_sf"/>
</dbReference>
<dbReference type="InterPro" id="IPR013325">
    <property type="entry name" value="RNA_pol_sigma_r2"/>
</dbReference>
<dbReference type="InterPro" id="IPR039425">
    <property type="entry name" value="RNA_pol_sigma-70-like"/>
</dbReference>
<dbReference type="GO" id="GO:0006352">
    <property type="term" value="P:DNA-templated transcription initiation"/>
    <property type="evidence" value="ECO:0007669"/>
    <property type="project" value="InterPro"/>
</dbReference>
<evidence type="ECO:0000256" key="2">
    <source>
        <dbReference type="ARBA" id="ARBA00023015"/>
    </source>
</evidence>
<dbReference type="SUPFAM" id="SSF88946">
    <property type="entry name" value="Sigma2 domain of RNA polymerase sigma factors"/>
    <property type="match status" value="1"/>
</dbReference>
<dbReference type="RefSeq" id="WP_162669553.1">
    <property type="nucleotide sequence ID" value="NZ_LR593886.1"/>
</dbReference>
<protein>
    <recommendedName>
        <fullName evidence="10">RNA polymerase sigma-70 region 2 domain-containing protein</fullName>
    </recommendedName>
</protein>
<sequence length="512" mass="55185">MSQHALTQIVRKSGELVDEIDAQLIARFVSTRDEAAFRVLVQRHGPVVLAALRQVLADPAGIDDSFQATFLVLFKRATRSAPLSVPLRGWLFGVAHRVAVRCRADRHRCTVRETEAARRARPTTELPDLSWREATEILHQELNALPDKYRLPLLLCGVQGLTRDEAADQLGATAGALRGHLDRGLALLEKRLTRRGIVLSAGWLALVIDSSRAVEVPPARLIDLAARVASGQCTRAVIALAAGVLPVNKLLKPFALTVTALLIVAGIGFGFVPTAPQVDEKPVPKAAASAPRAETTAPEPAPKEDTKELRTITGKVLDATGKPVPAELSLMWFTGPPQPLGRAGADGAFALTVPFKRNGSGGRFVAKAPGHGMDFRPHGLSSVPESMSPTADWTLKLPKERAIRGRVLDHEGTAVAGATVVANFFSACDTEAAVDRRLEEWAAREYHGTPPSGDRTLWFPDADWTLGSPDERSPYTATTDKDGRFEIAGTGVNQLVGLRIRVRALRTRNSSP</sequence>
<evidence type="ECO:0000259" key="7">
    <source>
        <dbReference type="Pfam" id="PF08281"/>
    </source>
</evidence>
<evidence type="ECO:0000259" key="6">
    <source>
        <dbReference type="Pfam" id="PF04542"/>
    </source>
</evidence>
<dbReference type="Gene3D" id="1.10.10.10">
    <property type="entry name" value="Winged helix-like DNA-binding domain superfamily/Winged helix DNA-binding domain"/>
    <property type="match status" value="1"/>
</dbReference>
<dbReference type="InterPro" id="IPR013324">
    <property type="entry name" value="RNA_pol_sigma_r3/r4-like"/>
</dbReference>
<feature type="domain" description="RNA polymerase sigma factor 70 region 4 type 2" evidence="7">
    <location>
        <begin position="136"/>
        <end position="187"/>
    </location>
</feature>
<dbReference type="Gene3D" id="1.10.1740.10">
    <property type="match status" value="1"/>
</dbReference>
<dbReference type="Proteomes" id="UP000464178">
    <property type="component" value="Chromosome"/>
</dbReference>
<evidence type="ECO:0000256" key="1">
    <source>
        <dbReference type="ARBA" id="ARBA00010641"/>
    </source>
</evidence>
<evidence type="ECO:0000313" key="9">
    <source>
        <dbReference type="Proteomes" id="UP000464178"/>
    </source>
</evidence>
<accession>A0A6P2D181</accession>
<keyword evidence="3" id="KW-0731">Sigma factor</keyword>
<reference evidence="8 9" key="1">
    <citation type="submission" date="2019-05" db="EMBL/GenBank/DDBJ databases">
        <authorList>
            <consortium name="Science for Life Laboratories"/>
        </authorList>
    </citation>
    <scope>NUCLEOTIDE SEQUENCE [LARGE SCALE GENOMIC DNA]</scope>
    <source>
        <strain evidence="8">Soil9</strain>
    </source>
</reference>
<dbReference type="KEGG" id="gms:SOIL9_26160"/>
<dbReference type="EMBL" id="LR593886">
    <property type="protein sequence ID" value="VTR95098.1"/>
    <property type="molecule type" value="Genomic_DNA"/>
</dbReference>
<evidence type="ECO:0000256" key="5">
    <source>
        <dbReference type="SAM" id="MobiDB-lite"/>
    </source>
</evidence>
<keyword evidence="4" id="KW-0804">Transcription</keyword>
<evidence type="ECO:0000256" key="4">
    <source>
        <dbReference type="ARBA" id="ARBA00023163"/>
    </source>
</evidence>
<dbReference type="PANTHER" id="PTHR43133:SF51">
    <property type="entry name" value="RNA POLYMERASE SIGMA FACTOR"/>
    <property type="match status" value="1"/>
</dbReference>
<dbReference type="NCBIfam" id="TIGR02937">
    <property type="entry name" value="sigma70-ECF"/>
    <property type="match status" value="1"/>
</dbReference>
<name>A0A6P2D181_9BACT</name>
<dbReference type="InterPro" id="IPR007627">
    <property type="entry name" value="RNA_pol_sigma70_r2"/>
</dbReference>
<dbReference type="PANTHER" id="PTHR43133">
    <property type="entry name" value="RNA POLYMERASE ECF-TYPE SIGMA FACTO"/>
    <property type="match status" value="1"/>
</dbReference>
<proteinExistence type="inferred from homology"/>
<dbReference type="Pfam" id="PF04542">
    <property type="entry name" value="Sigma70_r2"/>
    <property type="match status" value="1"/>
</dbReference>